<sequence>MSPDSDPIQWLVVVAALVQTAAAVIQVRQGQNAGQSTSPAAAVTVPVKLGLLGSVVSVLWVAGFNYLHERRELGDWVFYAIRDEFQNATFLKFLLFIGDLAIPVLGCAAVAALLKAIVVGRLNMSQTLVNFVALTASSASMFVAVGLMYSFGSKIIWPAIVIGILAGLQVDIDQPDTEASPDTERS</sequence>
<dbReference type="AlphaFoldDB" id="A0A4R4XS54"/>
<keyword evidence="1" id="KW-0812">Transmembrane</keyword>
<feature type="transmembrane region" description="Helical" evidence="1">
    <location>
        <begin position="47"/>
        <end position="68"/>
    </location>
</feature>
<evidence type="ECO:0000313" key="2">
    <source>
        <dbReference type="EMBL" id="TDD34281.1"/>
    </source>
</evidence>
<evidence type="ECO:0000313" key="3">
    <source>
        <dbReference type="Proteomes" id="UP000294947"/>
    </source>
</evidence>
<evidence type="ECO:0000256" key="1">
    <source>
        <dbReference type="SAM" id="Phobius"/>
    </source>
</evidence>
<feature type="transmembrane region" description="Helical" evidence="1">
    <location>
        <begin position="128"/>
        <end position="148"/>
    </location>
</feature>
<reference evidence="2 3" key="1">
    <citation type="submission" date="2019-03" db="EMBL/GenBank/DDBJ databases">
        <title>Draft genome sequences of novel Actinobacteria.</title>
        <authorList>
            <person name="Sahin N."/>
            <person name="Ay H."/>
            <person name="Saygin H."/>
        </authorList>
    </citation>
    <scope>NUCLEOTIDE SEQUENCE [LARGE SCALE GENOMIC DNA]</scope>
    <source>
        <strain evidence="2 3">7K502</strain>
    </source>
</reference>
<protein>
    <submittedName>
        <fullName evidence="2">Uncharacterized protein</fullName>
    </submittedName>
</protein>
<dbReference type="EMBL" id="SMKW01000146">
    <property type="protein sequence ID" value="TDD34281.1"/>
    <property type="molecule type" value="Genomic_DNA"/>
</dbReference>
<proteinExistence type="predicted"/>
<dbReference type="OrthoDB" id="9938926at2"/>
<keyword evidence="3" id="KW-1185">Reference proteome</keyword>
<dbReference type="Proteomes" id="UP000294947">
    <property type="component" value="Unassembled WGS sequence"/>
</dbReference>
<keyword evidence="1" id="KW-1133">Transmembrane helix</keyword>
<feature type="transmembrane region" description="Helical" evidence="1">
    <location>
        <begin position="89"/>
        <end position="116"/>
    </location>
</feature>
<organism evidence="2 3">
    <name type="scientific">Saccharopolyspora elongata</name>
    <dbReference type="NCBI Taxonomy" id="2530387"/>
    <lineage>
        <taxon>Bacteria</taxon>
        <taxon>Bacillati</taxon>
        <taxon>Actinomycetota</taxon>
        <taxon>Actinomycetes</taxon>
        <taxon>Pseudonocardiales</taxon>
        <taxon>Pseudonocardiaceae</taxon>
        <taxon>Saccharopolyspora</taxon>
    </lineage>
</organism>
<gene>
    <name evidence="2" type="ORF">E1288_44650</name>
</gene>
<name>A0A4R4XS54_9PSEU</name>
<accession>A0A4R4XS54</accession>
<dbReference type="RefSeq" id="WP_132495204.1">
    <property type="nucleotide sequence ID" value="NZ_SMKW01000146.1"/>
</dbReference>
<keyword evidence="1" id="KW-0472">Membrane</keyword>
<comment type="caution">
    <text evidence="2">The sequence shown here is derived from an EMBL/GenBank/DDBJ whole genome shotgun (WGS) entry which is preliminary data.</text>
</comment>